<reference evidence="1 2" key="1">
    <citation type="submission" date="2020-12" db="EMBL/GenBank/DDBJ databases">
        <title>FDA dAtabase for Regulatory Grade micrObial Sequences (FDA-ARGOS): Supporting development and validation of Infectious Disease Dx tests.</title>
        <authorList>
            <person name="Sproer C."/>
            <person name="Gronow S."/>
            <person name="Severitt S."/>
            <person name="Schroder I."/>
            <person name="Tallon L."/>
            <person name="Sadzewicz L."/>
            <person name="Zhao X."/>
            <person name="Boylan J."/>
            <person name="Ott S."/>
            <person name="Bowen H."/>
            <person name="Vavikolanu K."/>
            <person name="Mehta A."/>
            <person name="Aluvathingal J."/>
            <person name="Nadendla S."/>
            <person name="Lowell S."/>
            <person name="Myers T."/>
            <person name="Yan Y."/>
            <person name="Sichtig H."/>
        </authorList>
    </citation>
    <scope>NUCLEOTIDE SEQUENCE [LARGE SCALE GENOMIC DNA]</scope>
    <source>
        <strain evidence="1 2">FDAARGOS_985</strain>
    </source>
</reference>
<gene>
    <name evidence="1" type="ORF">I6H42_01465</name>
</gene>
<organism evidence="1 2">
    <name type="scientific">Schaalia meyeri</name>
    <dbReference type="NCBI Taxonomy" id="52773"/>
    <lineage>
        <taxon>Bacteria</taxon>
        <taxon>Bacillati</taxon>
        <taxon>Actinomycetota</taxon>
        <taxon>Actinomycetes</taxon>
        <taxon>Actinomycetales</taxon>
        <taxon>Actinomycetaceae</taxon>
        <taxon>Schaalia</taxon>
    </lineage>
</organism>
<dbReference type="RefSeq" id="WP_074632973.1">
    <property type="nucleotide sequence ID" value="NZ_CP066065.1"/>
</dbReference>
<name>A0AAP9Y9U3_9ACTO</name>
<dbReference type="Proteomes" id="UP000595220">
    <property type="component" value="Chromosome"/>
</dbReference>
<keyword evidence="2" id="KW-1185">Reference proteome</keyword>
<dbReference type="AlphaFoldDB" id="A0AAP9Y9U3"/>
<sequence length="157" mass="17156">MSLASGWRLVTPEERAELGALAGDASVRLIAVGKAKGEGKVPTLVIAGGELTTDVSDEAVYADSVQQLEKPFPGFHLIDDFEWPMTPQGARWRTGVYILDDVSLTLSQLAWITRTAHVGSRSPQRFLWTATCTCPSIVFPMVIDDFMEMAQTVEEPS</sequence>
<accession>A0AAP9Y9U3</accession>
<evidence type="ECO:0000313" key="1">
    <source>
        <dbReference type="EMBL" id="QQC44675.1"/>
    </source>
</evidence>
<protein>
    <submittedName>
        <fullName evidence="1">Uncharacterized protein</fullName>
    </submittedName>
</protein>
<evidence type="ECO:0000313" key="2">
    <source>
        <dbReference type="Proteomes" id="UP000595220"/>
    </source>
</evidence>
<proteinExistence type="predicted"/>
<dbReference type="EMBL" id="CP066065">
    <property type="protein sequence ID" value="QQC44675.1"/>
    <property type="molecule type" value="Genomic_DNA"/>
</dbReference>